<dbReference type="Gene3D" id="1.10.1200.10">
    <property type="entry name" value="ACP-like"/>
    <property type="match status" value="1"/>
</dbReference>
<dbReference type="InterPro" id="IPR023213">
    <property type="entry name" value="CAT-like_dom_sf"/>
</dbReference>
<dbReference type="SUPFAM" id="SSF52777">
    <property type="entry name" value="CoA-dependent acyltransferases"/>
    <property type="match status" value="2"/>
</dbReference>
<dbReference type="InterPro" id="IPR010071">
    <property type="entry name" value="AA_adenyl_dom"/>
</dbReference>
<dbReference type="GO" id="GO:0043041">
    <property type="term" value="P:amino acid activation for nonribosomal peptide biosynthetic process"/>
    <property type="evidence" value="ECO:0007669"/>
    <property type="project" value="TreeGrafter"/>
</dbReference>
<dbReference type="EMBL" id="VOBR01000011">
    <property type="protein sequence ID" value="TWP50635.1"/>
    <property type="molecule type" value="Genomic_DNA"/>
</dbReference>
<evidence type="ECO:0000256" key="2">
    <source>
        <dbReference type="ARBA" id="ARBA00022450"/>
    </source>
</evidence>
<feature type="compositionally biased region" description="Basic and acidic residues" evidence="4">
    <location>
        <begin position="479"/>
        <end position="500"/>
    </location>
</feature>
<dbReference type="InterPro" id="IPR036736">
    <property type="entry name" value="ACP-like_sf"/>
</dbReference>
<dbReference type="GO" id="GO:0003824">
    <property type="term" value="F:catalytic activity"/>
    <property type="evidence" value="ECO:0007669"/>
    <property type="project" value="InterPro"/>
</dbReference>
<dbReference type="PROSITE" id="PS50075">
    <property type="entry name" value="CARRIER"/>
    <property type="match status" value="1"/>
</dbReference>
<dbReference type="InterPro" id="IPR020806">
    <property type="entry name" value="PKS_PP-bd"/>
</dbReference>
<evidence type="ECO:0000256" key="1">
    <source>
        <dbReference type="ARBA" id="ARBA00001957"/>
    </source>
</evidence>
<reference evidence="6 7" key="1">
    <citation type="submission" date="2019-07" db="EMBL/GenBank/DDBJ databases">
        <title>Lentzea xizangensis sp. nov., isolated from Qinghai-Tibetan Plateau Soils.</title>
        <authorList>
            <person name="Huang J."/>
        </authorList>
    </citation>
    <scope>NUCLEOTIDE SEQUENCE [LARGE SCALE GENOMIC DNA]</scope>
    <source>
        <strain evidence="6 7">FXJ1.1311</strain>
    </source>
</reference>
<dbReference type="PROSITE" id="PS00455">
    <property type="entry name" value="AMP_BINDING"/>
    <property type="match status" value="1"/>
</dbReference>
<gene>
    <name evidence="6" type="ORF">FKR81_18640</name>
</gene>
<dbReference type="OrthoDB" id="3243414at2"/>
<dbReference type="Proteomes" id="UP000316639">
    <property type="component" value="Unassembled WGS sequence"/>
</dbReference>
<dbReference type="Gene3D" id="3.30.559.30">
    <property type="entry name" value="Nonribosomal peptide synthetase, condensation domain"/>
    <property type="match status" value="1"/>
</dbReference>
<dbReference type="Pfam" id="PF00501">
    <property type="entry name" value="AMP-binding"/>
    <property type="match status" value="1"/>
</dbReference>
<evidence type="ECO:0000259" key="5">
    <source>
        <dbReference type="PROSITE" id="PS50075"/>
    </source>
</evidence>
<dbReference type="InterPro" id="IPR020845">
    <property type="entry name" value="AMP-binding_CS"/>
</dbReference>
<dbReference type="Gene3D" id="3.40.50.980">
    <property type="match status" value="2"/>
</dbReference>
<evidence type="ECO:0000313" key="7">
    <source>
        <dbReference type="Proteomes" id="UP000316639"/>
    </source>
</evidence>
<dbReference type="Gene3D" id="3.30.300.30">
    <property type="match status" value="1"/>
</dbReference>
<dbReference type="InterPro" id="IPR009081">
    <property type="entry name" value="PP-bd_ACP"/>
</dbReference>
<dbReference type="PANTHER" id="PTHR45527:SF1">
    <property type="entry name" value="FATTY ACID SYNTHASE"/>
    <property type="match status" value="1"/>
</dbReference>
<organism evidence="6 7">
    <name type="scientific">Lentzea tibetensis</name>
    <dbReference type="NCBI Taxonomy" id="2591470"/>
    <lineage>
        <taxon>Bacteria</taxon>
        <taxon>Bacillati</taxon>
        <taxon>Actinomycetota</taxon>
        <taxon>Actinomycetes</taxon>
        <taxon>Pseudonocardiales</taxon>
        <taxon>Pseudonocardiaceae</taxon>
        <taxon>Lentzea</taxon>
    </lineage>
</organism>
<proteinExistence type="predicted"/>
<dbReference type="GO" id="GO:0031177">
    <property type="term" value="F:phosphopantetheine binding"/>
    <property type="evidence" value="ECO:0007669"/>
    <property type="project" value="InterPro"/>
</dbReference>
<keyword evidence="7" id="KW-1185">Reference proteome</keyword>
<name>A0A563ESD0_9PSEU</name>
<dbReference type="AlphaFoldDB" id="A0A563ESD0"/>
<keyword evidence="2" id="KW-0596">Phosphopantetheine</keyword>
<dbReference type="SUPFAM" id="SSF47336">
    <property type="entry name" value="ACP-like"/>
    <property type="match status" value="1"/>
</dbReference>
<dbReference type="InterPro" id="IPR000873">
    <property type="entry name" value="AMP-dep_synth/lig_dom"/>
</dbReference>
<dbReference type="InterPro" id="IPR025110">
    <property type="entry name" value="AMP-bd_C"/>
</dbReference>
<dbReference type="CDD" id="cd12117">
    <property type="entry name" value="A_NRPS_Srf_like"/>
    <property type="match status" value="1"/>
</dbReference>
<dbReference type="Gene3D" id="3.30.559.10">
    <property type="entry name" value="Chloramphenicol acetyltransferase-like domain"/>
    <property type="match status" value="1"/>
</dbReference>
<dbReference type="InterPro" id="IPR045851">
    <property type="entry name" value="AMP-bd_C_sf"/>
</dbReference>
<dbReference type="NCBIfam" id="TIGR01733">
    <property type="entry name" value="AA-adenyl-dom"/>
    <property type="match status" value="1"/>
</dbReference>
<dbReference type="GO" id="GO:0008610">
    <property type="term" value="P:lipid biosynthetic process"/>
    <property type="evidence" value="ECO:0007669"/>
    <property type="project" value="UniProtKB-ARBA"/>
</dbReference>
<dbReference type="SUPFAM" id="SSF56801">
    <property type="entry name" value="Acetyl-CoA synthetase-like"/>
    <property type="match status" value="1"/>
</dbReference>
<accession>A0A563ESD0</accession>
<dbReference type="SMART" id="SM00823">
    <property type="entry name" value="PKS_PP"/>
    <property type="match status" value="1"/>
</dbReference>
<dbReference type="GO" id="GO:0005737">
    <property type="term" value="C:cytoplasm"/>
    <property type="evidence" value="ECO:0007669"/>
    <property type="project" value="TreeGrafter"/>
</dbReference>
<feature type="region of interest" description="Disordered" evidence="4">
    <location>
        <begin position="477"/>
        <end position="500"/>
    </location>
</feature>
<evidence type="ECO:0000313" key="6">
    <source>
        <dbReference type="EMBL" id="TWP50635.1"/>
    </source>
</evidence>
<feature type="domain" description="Carrier" evidence="5">
    <location>
        <begin position="496"/>
        <end position="571"/>
    </location>
</feature>
<dbReference type="CDD" id="cd19531">
    <property type="entry name" value="LCL_NRPS-like"/>
    <property type="match status" value="1"/>
</dbReference>
<comment type="caution">
    <text evidence="6">The sequence shown here is derived from an EMBL/GenBank/DDBJ whole genome shotgun (WGS) entry which is preliminary data.</text>
</comment>
<evidence type="ECO:0000256" key="4">
    <source>
        <dbReference type="SAM" id="MobiDB-lite"/>
    </source>
</evidence>
<evidence type="ECO:0000256" key="3">
    <source>
        <dbReference type="ARBA" id="ARBA00022553"/>
    </source>
</evidence>
<dbReference type="Pfam" id="PF00668">
    <property type="entry name" value="Condensation"/>
    <property type="match status" value="1"/>
</dbReference>
<sequence length="1011" mass="110842">MNTAEMSGEHHPLVEELFLEQVERYPEAIALVEGEVRLTYRELHRRAGRIAAGLVARGVGRESIVAMAFERSADAIVATLAIVMAGGAYLPLNPSFPGERLAHMIADSGTELAICGQGIALAGVPNTTLAELDTDAQAPVPAEWDGSPLAYVMYTSGSTGRPKGVLVEQAGIVRLVKDSDFFRFDAGERLLLTGALEFDAATFEIWGCLLNGATLHVAGKETLLVPDALKNALRDNGITVMWLTAPLFGQLAEHDAGTFAGLRTLLVGGDVVHRRHVAQLHARFPELRVINGYGPTENTTFTTTYEIPPGGEGDIPIGRPLNQTTVKVLDERRHPADQGELYTGGAGLARGYLNNPELTAEKFVVIDGERYYRTGDRVTVDADGLIWFHGRVDDQVKIRGHRVEVKETESVLLRCAGVVEGCVIVSADDTGKFLSAYVVLAPDTGLLDVTAELATKLPEYMRPEHVVVMERLPLNPNGKVDKAKLPRPRTEQHDHSDLPEGQRQLATLWAEVLRAGRIRPSDDFFELGGNSLAVGALLGRLAARHGVHLPFKEVFANRTLAAMADAVSKAATRELAPIHAVPDGVPSELHPQQRGLHTHWQVDEKSLAYNVPVRLDITGPVTPRGVREALAELVDRHDALRTRFVGTRQVADSGVTVQLVESQYMRDEDVVRAFVRPFDLTKAPLVRALLVRVDHARHRLYLDVHHVVFDGVSLGILVSQLTDLLAGVRIGTPRWRYADASQWCADRIADGTFAADGRYWLETLADPPRLDLPTDHPRPEVRRTAGATVRRKCSNEQVRRIAQRAGTTDFVALLSAYSAVLMRLSGQRDIVVGSPTSGRVHPDFDGVVGMFVNTAALRIGIDEQASLTDLVHATKQRHAEALEHQAFPFDDVVAGLGLPRDPSRLPLLDAFFALQNIDFYTFERDELRVEVELLHPHSCRFDLNLQAYQRPEGIVLELEHNTSLFTTASAEYLLSRVTDLLDELDSAPDHAVFDQPASIGATSTAHADFTF</sequence>
<dbReference type="GO" id="GO:0044550">
    <property type="term" value="P:secondary metabolite biosynthetic process"/>
    <property type="evidence" value="ECO:0007669"/>
    <property type="project" value="TreeGrafter"/>
</dbReference>
<dbReference type="Pfam" id="PF13193">
    <property type="entry name" value="AMP-binding_C"/>
    <property type="match status" value="1"/>
</dbReference>
<dbReference type="PANTHER" id="PTHR45527">
    <property type="entry name" value="NONRIBOSOMAL PEPTIDE SYNTHETASE"/>
    <property type="match status" value="1"/>
</dbReference>
<protein>
    <submittedName>
        <fullName evidence="6">Amino acid adenylation domain-containing protein</fullName>
    </submittedName>
</protein>
<dbReference type="Pfam" id="PF00550">
    <property type="entry name" value="PP-binding"/>
    <property type="match status" value="1"/>
</dbReference>
<dbReference type="InterPro" id="IPR001242">
    <property type="entry name" value="Condensation_dom"/>
</dbReference>
<dbReference type="Gene3D" id="2.30.38.10">
    <property type="entry name" value="Luciferase, Domain 3"/>
    <property type="match status" value="1"/>
</dbReference>
<keyword evidence="3" id="KW-0597">Phosphoprotein</keyword>
<comment type="cofactor">
    <cofactor evidence="1">
        <name>pantetheine 4'-phosphate</name>
        <dbReference type="ChEBI" id="CHEBI:47942"/>
    </cofactor>
</comment>